<dbReference type="GO" id="GO:0020037">
    <property type="term" value="F:heme binding"/>
    <property type="evidence" value="ECO:0007669"/>
    <property type="project" value="InterPro"/>
</dbReference>
<dbReference type="SUPFAM" id="SSF48264">
    <property type="entry name" value="Cytochrome P450"/>
    <property type="match status" value="1"/>
</dbReference>
<feature type="transmembrane region" description="Helical" evidence="12">
    <location>
        <begin position="16"/>
        <end position="35"/>
    </location>
</feature>
<keyword evidence="12" id="KW-0812">Transmembrane</keyword>
<keyword evidence="8 11" id="KW-0503">Monooxygenase</keyword>
<evidence type="ECO:0000313" key="13">
    <source>
        <dbReference type="EMBL" id="KAF5684805.1"/>
    </source>
</evidence>
<evidence type="ECO:0000256" key="4">
    <source>
        <dbReference type="ARBA" id="ARBA00022617"/>
    </source>
</evidence>
<dbReference type="PROSITE" id="PS00086">
    <property type="entry name" value="CYTOCHROME_P450"/>
    <property type="match status" value="1"/>
</dbReference>
<evidence type="ECO:0000256" key="11">
    <source>
        <dbReference type="RuleBase" id="RU000461"/>
    </source>
</evidence>
<keyword evidence="12" id="KW-0472">Membrane</keyword>
<dbReference type="GO" id="GO:0004497">
    <property type="term" value="F:monooxygenase activity"/>
    <property type="evidence" value="ECO:0007669"/>
    <property type="project" value="UniProtKB-KW"/>
</dbReference>
<evidence type="ECO:0000256" key="6">
    <source>
        <dbReference type="ARBA" id="ARBA00023002"/>
    </source>
</evidence>
<dbReference type="Pfam" id="PF00067">
    <property type="entry name" value="p450"/>
    <property type="match status" value="1"/>
</dbReference>
<dbReference type="PANTHER" id="PTHR46206:SF2">
    <property type="entry name" value="CYTOCHROME P450 MONOOXYGENASE AUSG-RELATED"/>
    <property type="match status" value="1"/>
</dbReference>
<evidence type="ECO:0000256" key="10">
    <source>
        <dbReference type="PIRSR" id="PIRSR602403-1"/>
    </source>
</evidence>
<feature type="binding site" description="axial binding residue" evidence="10">
    <location>
        <position position="465"/>
    </location>
    <ligand>
        <name>heme</name>
        <dbReference type="ChEBI" id="CHEBI:30413"/>
    </ligand>
    <ligandPart>
        <name>Fe</name>
        <dbReference type="ChEBI" id="CHEBI:18248"/>
    </ligandPart>
</feature>
<dbReference type="Proteomes" id="UP000572754">
    <property type="component" value="Unassembled WGS sequence"/>
</dbReference>
<dbReference type="EMBL" id="JAAQPE010000122">
    <property type="protein sequence ID" value="KAF5684805.1"/>
    <property type="molecule type" value="Genomic_DNA"/>
</dbReference>
<dbReference type="PRINTS" id="PR00465">
    <property type="entry name" value="EP450IV"/>
</dbReference>
<keyword evidence="4 10" id="KW-0349">Heme</keyword>
<dbReference type="InterPro" id="IPR002403">
    <property type="entry name" value="Cyt_P450_E_grp-IV"/>
</dbReference>
<gene>
    <name evidence="13" type="ORF">FCIRC_3760</name>
</gene>
<evidence type="ECO:0000256" key="9">
    <source>
        <dbReference type="ARBA" id="ARBA00037909"/>
    </source>
</evidence>
<evidence type="ECO:0000256" key="2">
    <source>
        <dbReference type="ARBA" id="ARBA00004972"/>
    </source>
</evidence>
<name>A0A8H5U6D9_FUSCI</name>
<comment type="pathway">
    <text evidence="9">Plant hormone biosynthesis; gibberellin biosynthesis.</text>
</comment>
<sequence length="536" mass="61052">MMEYEELSLVPDPSRYTIIPMSVVILTLVIGSWLLDRHSEPPLLNPMRPFEFINLPRLYRFMRYSLSILKRSAEQFPRQPYRLFCEWGELVILPPECVDEIKNDKRFDFGVAASDDNHAYIPGFNALLHDPFMSKIISRQLTQALGKLTAPLSDEAAIVMKNAITDSHGEFAFICIEVVTGTMVVKLIVFHQEWHVLNLREDIANMVTRMSSRVFMGEELCHDEGWNKAQAHYTMKTFQAMMVLCMFPRWLRPYIHWILPPCWIVRRALAAARKQLAPHIARRQEIKTAALARGEKSPFDDTIEWFAQSGSQLPPADCQISLSLAAIHTTTDLLSQVMIDIAAHPVLFTEMRKEIIGVLSASGMTKTALSNLKLMDSVVKESQRLKPILLGWRRQALADATLSNGIQIKRGQKIAIKSTHMWSDNNYDMAKEFKPYRFVSNTEKTSSLVSTSPKHLGFGHGMHACPGRFFAANEVKIALCHLLLKYDWKFKDDKKPEPVAFGMAYVANPFAKLMIRRREEELDLSTLKCGDGHGQS</sequence>
<protein>
    <submittedName>
        <fullName evidence="13">Ent-kaurene oxidase</fullName>
    </submittedName>
</protein>
<keyword evidence="12" id="KW-1133">Transmembrane helix</keyword>
<keyword evidence="6 11" id="KW-0560">Oxidoreductase</keyword>
<evidence type="ECO:0000256" key="7">
    <source>
        <dbReference type="ARBA" id="ARBA00023004"/>
    </source>
</evidence>
<dbReference type="AlphaFoldDB" id="A0A8H5U6D9"/>
<dbReference type="InterPro" id="IPR036396">
    <property type="entry name" value="Cyt_P450_sf"/>
</dbReference>
<evidence type="ECO:0000313" key="14">
    <source>
        <dbReference type="Proteomes" id="UP000572754"/>
    </source>
</evidence>
<keyword evidence="14" id="KW-1185">Reference proteome</keyword>
<reference evidence="13 14" key="2">
    <citation type="submission" date="2020-05" db="EMBL/GenBank/DDBJ databases">
        <title>Identification and distribution of gene clusters putatively required for synthesis of sphingolipid metabolism inhibitors in phylogenetically diverse species of the filamentous fungus Fusarium.</title>
        <authorList>
            <person name="Kim H.-S."/>
            <person name="Busman M."/>
            <person name="Brown D.W."/>
            <person name="Divon H."/>
            <person name="Uhlig S."/>
            <person name="Proctor R.H."/>
        </authorList>
    </citation>
    <scope>NUCLEOTIDE SEQUENCE [LARGE SCALE GENOMIC DNA]</scope>
    <source>
        <strain evidence="13 14">NRRL 25331</strain>
    </source>
</reference>
<evidence type="ECO:0000256" key="1">
    <source>
        <dbReference type="ARBA" id="ARBA00001971"/>
    </source>
</evidence>
<dbReference type="InterPro" id="IPR001128">
    <property type="entry name" value="Cyt_P450"/>
</dbReference>
<comment type="pathway">
    <text evidence="2">Hormone biosynthesis.</text>
</comment>
<keyword evidence="7 10" id="KW-0408">Iron</keyword>
<evidence type="ECO:0000256" key="5">
    <source>
        <dbReference type="ARBA" id="ARBA00022723"/>
    </source>
</evidence>
<dbReference type="Gene3D" id="1.10.630.10">
    <property type="entry name" value="Cytochrome P450"/>
    <property type="match status" value="1"/>
</dbReference>
<comment type="similarity">
    <text evidence="3 11">Belongs to the cytochrome P450 family.</text>
</comment>
<proteinExistence type="inferred from homology"/>
<organism evidence="13 14">
    <name type="scientific">Fusarium circinatum</name>
    <name type="common">Pitch canker fungus</name>
    <name type="synonym">Gibberella circinata</name>
    <dbReference type="NCBI Taxonomy" id="48490"/>
    <lineage>
        <taxon>Eukaryota</taxon>
        <taxon>Fungi</taxon>
        <taxon>Dikarya</taxon>
        <taxon>Ascomycota</taxon>
        <taxon>Pezizomycotina</taxon>
        <taxon>Sordariomycetes</taxon>
        <taxon>Hypocreomycetidae</taxon>
        <taxon>Hypocreales</taxon>
        <taxon>Nectriaceae</taxon>
        <taxon>Fusarium</taxon>
        <taxon>Fusarium fujikuroi species complex</taxon>
    </lineage>
</organism>
<reference evidence="14" key="1">
    <citation type="journal article" date="2020" name="BMC Genomics">
        <title>Correction to: Identification and distribution of gene clusters required for synthesis of sphingolipid metabolism inhibitors in diverse species of the filamentous fungus Fusarium.</title>
        <authorList>
            <person name="Kim H.S."/>
            <person name="Lohmar J.M."/>
            <person name="Busman M."/>
            <person name="Brown D.W."/>
            <person name="Naumann T.A."/>
            <person name="Divon H.H."/>
            <person name="Lysoe E."/>
            <person name="Uhlig S."/>
            <person name="Proctor R.H."/>
        </authorList>
    </citation>
    <scope>NUCLEOTIDE SEQUENCE [LARGE SCALE GENOMIC DNA]</scope>
    <source>
        <strain evidence="14">NRRL 25331</strain>
    </source>
</reference>
<evidence type="ECO:0000256" key="3">
    <source>
        <dbReference type="ARBA" id="ARBA00010617"/>
    </source>
</evidence>
<dbReference type="CDD" id="cd11041">
    <property type="entry name" value="CYP503A1-like"/>
    <property type="match status" value="1"/>
</dbReference>
<comment type="caution">
    <text evidence="13">The sequence shown here is derived from an EMBL/GenBank/DDBJ whole genome shotgun (WGS) entry which is preliminary data.</text>
</comment>
<keyword evidence="5 10" id="KW-0479">Metal-binding</keyword>
<comment type="cofactor">
    <cofactor evidence="1 10">
        <name>heme</name>
        <dbReference type="ChEBI" id="CHEBI:30413"/>
    </cofactor>
</comment>
<dbReference type="GO" id="GO:0016705">
    <property type="term" value="F:oxidoreductase activity, acting on paired donors, with incorporation or reduction of molecular oxygen"/>
    <property type="evidence" value="ECO:0007669"/>
    <property type="project" value="InterPro"/>
</dbReference>
<evidence type="ECO:0000256" key="12">
    <source>
        <dbReference type="SAM" id="Phobius"/>
    </source>
</evidence>
<dbReference type="GO" id="GO:0005506">
    <property type="term" value="F:iron ion binding"/>
    <property type="evidence" value="ECO:0007669"/>
    <property type="project" value="InterPro"/>
</dbReference>
<accession>A0A8H5U6D9</accession>
<evidence type="ECO:0000256" key="8">
    <source>
        <dbReference type="ARBA" id="ARBA00023033"/>
    </source>
</evidence>
<dbReference type="InterPro" id="IPR017972">
    <property type="entry name" value="Cyt_P450_CS"/>
</dbReference>
<dbReference type="PANTHER" id="PTHR46206">
    <property type="entry name" value="CYTOCHROME P450"/>
    <property type="match status" value="1"/>
</dbReference>